<comment type="caution">
    <text evidence="1">The sequence shown here is derived from an EMBL/GenBank/DDBJ whole genome shotgun (WGS) entry which is preliminary data.</text>
</comment>
<dbReference type="EMBL" id="BTGU01000049">
    <property type="protein sequence ID" value="GMN54074.1"/>
    <property type="molecule type" value="Genomic_DNA"/>
</dbReference>
<evidence type="ECO:0000313" key="2">
    <source>
        <dbReference type="Proteomes" id="UP001187192"/>
    </source>
</evidence>
<reference evidence="1" key="1">
    <citation type="submission" date="2023-07" db="EMBL/GenBank/DDBJ databases">
        <title>draft genome sequence of fig (Ficus carica).</title>
        <authorList>
            <person name="Takahashi T."/>
            <person name="Nishimura K."/>
        </authorList>
    </citation>
    <scope>NUCLEOTIDE SEQUENCE</scope>
</reference>
<gene>
    <name evidence="1" type="ORF">TIFTF001_023211</name>
</gene>
<dbReference type="Proteomes" id="UP001187192">
    <property type="component" value="Unassembled WGS sequence"/>
</dbReference>
<protein>
    <submittedName>
        <fullName evidence="1">Uncharacterized protein</fullName>
    </submittedName>
</protein>
<proteinExistence type="predicted"/>
<accession>A0AA88AE76</accession>
<keyword evidence="2" id="KW-1185">Reference proteome</keyword>
<organism evidence="1 2">
    <name type="scientific">Ficus carica</name>
    <name type="common">Common fig</name>
    <dbReference type="NCBI Taxonomy" id="3494"/>
    <lineage>
        <taxon>Eukaryota</taxon>
        <taxon>Viridiplantae</taxon>
        <taxon>Streptophyta</taxon>
        <taxon>Embryophyta</taxon>
        <taxon>Tracheophyta</taxon>
        <taxon>Spermatophyta</taxon>
        <taxon>Magnoliopsida</taxon>
        <taxon>eudicotyledons</taxon>
        <taxon>Gunneridae</taxon>
        <taxon>Pentapetalae</taxon>
        <taxon>rosids</taxon>
        <taxon>fabids</taxon>
        <taxon>Rosales</taxon>
        <taxon>Moraceae</taxon>
        <taxon>Ficeae</taxon>
        <taxon>Ficus</taxon>
    </lineage>
</organism>
<sequence>MDLTGESFLLTSDGAGLKVQEPSYETPIYDPSAAAAMISRTKVSSKVTKVPVSASVPGVQTVQTSAIV</sequence>
<name>A0AA88AE76_FICCA</name>
<dbReference type="AlphaFoldDB" id="A0AA88AE76"/>
<evidence type="ECO:0000313" key="1">
    <source>
        <dbReference type="EMBL" id="GMN54074.1"/>
    </source>
</evidence>